<sequence>MPLISMHGLVFKFKCKVKDYVPISQFFIMVQVDYKIRNLFILIFEFLPGCLQDVNSQWQPVKKGITEYFTLGDLWECYDEWSAYGAGTPVALNNGENVVQYYVPYLLAIQIYVNKSSAISRNPRYDTDPVEFEVDSWSDDNESDKLSRSLSNNSSKAWDATLADSSIDHEGALPMKDRLGNLYSEYYDTCSPYWRILLMDKVINLCLQIIEFAQTYPGLMTLNNVDLSLASWMAVAWCVTPYPQKCCRGYSTLSYCC</sequence>
<evidence type="ECO:0000313" key="1">
    <source>
        <dbReference type="EMBL" id="KAK3042426.1"/>
    </source>
</evidence>
<name>A0AA88X9B5_9ASTE</name>
<dbReference type="AlphaFoldDB" id="A0AA88X9B5"/>
<dbReference type="PANTHER" id="PTHR31343">
    <property type="entry name" value="T15D22.8"/>
    <property type="match status" value="1"/>
</dbReference>
<dbReference type="Proteomes" id="UP001188597">
    <property type="component" value="Unassembled WGS sequence"/>
</dbReference>
<organism evidence="1 2">
    <name type="scientific">Escallonia herrerae</name>
    <dbReference type="NCBI Taxonomy" id="1293975"/>
    <lineage>
        <taxon>Eukaryota</taxon>
        <taxon>Viridiplantae</taxon>
        <taxon>Streptophyta</taxon>
        <taxon>Embryophyta</taxon>
        <taxon>Tracheophyta</taxon>
        <taxon>Spermatophyta</taxon>
        <taxon>Magnoliopsida</taxon>
        <taxon>eudicotyledons</taxon>
        <taxon>Gunneridae</taxon>
        <taxon>Pentapetalae</taxon>
        <taxon>asterids</taxon>
        <taxon>campanulids</taxon>
        <taxon>Escalloniales</taxon>
        <taxon>Escalloniaceae</taxon>
        <taxon>Escallonia</taxon>
    </lineage>
</organism>
<reference evidence="1" key="1">
    <citation type="submission" date="2022-12" db="EMBL/GenBank/DDBJ databases">
        <title>Draft genome assemblies for two species of Escallonia (Escalloniales).</title>
        <authorList>
            <person name="Chanderbali A."/>
            <person name="Dervinis C."/>
            <person name="Anghel I."/>
            <person name="Soltis D."/>
            <person name="Soltis P."/>
            <person name="Zapata F."/>
        </authorList>
    </citation>
    <scope>NUCLEOTIDE SEQUENCE</scope>
    <source>
        <strain evidence="1">UCBG64.0493</strain>
        <tissue evidence="1">Leaf</tissue>
    </source>
</reference>
<protein>
    <submittedName>
        <fullName evidence="1">Uncharacterized protein</fullName>
    </submittedName>
</protein>
<accession>A0AA88X9B5</accession>
<dbReference type="PANTHER" id="PTHR31343:SF29">
    <property type="entry name" value="DUF789 DOMAIN-CONTAINING PROTEIN"/>
    <property type="match status" value="1"/>
</dbReference>
<proteinExistence type="predicted"/>
<evidence type="ECO:0000313" key="2">
    <source>
        <dbReference type="Proteomes" id="UP001188597"/>
    </source>
</evidence>
<gene>
    <name evidence="1" type="ORF">RJ639_000150</name>
</gene>
<comment type="caution">
    <text evidence="1">The sequence shown here is derived from an EMBL/GenBank/DDBJ whole genome shotgun (WGS) entry which is preliminary data.</text>
</comment>
<dbReference type="EMBL" id="JAVXUP010000020">
    <property type="protein sequence ID" value="KAK3042426.1"/>
    <property type="molecule type" value="Genomic_DNA"/>
</dbReference>
<keyword evidence="2" id="KW-1185">Reference proteome</keyword>
<dbReference type="InterPro" id="IPR008507">
    <property type="entry name" value="DUF789"/>
</dbReference>
<dbReference type="Pfam" id="PF05623">
    <property type="entry name" value="DUF789"/>
    <property type="match status" value="1"/>
</dbReference>